<name>A0ABT8G689_9MICO</name>
<dbReference type="RefSeq" id="WP_301130849.1">
    <property type="nucleotide sequence ID" value="NZ_JAUHPW010000001.1"/>
</dbReference>
<dbReference type="EMBL" id="JAUHPW010000001">
    <property type="protein sequence ID" value="MDN4474429.1"/>
    <property type="molecule type" value="Genomic_DNA"/>
</dbReference>
<evidence type="ECO:0000256" key="1">
    <source>
        <dbReference type="SAM" id="Phobius"/>
    </source>
</evidence>
<proteinExistence type="predicted"/>
<evidence type="ECO:0000313" key="2">
    <source>
        <dbReference type="EMBL" id="MDN4474429.1"/>
    </source>
</evidence>
<organism evidence="2 3">
    <name type="scientific">Demequina litoralis</name>
    <dbReference type="NCBI Taxonomy" id="3051660"/>
    <lineage>
        <taxon>Bacteria</taxon>
        <taxon>Bacillati</taxon>
        <taxon>Actinomycetota</taxon>
        <taxon>Actinomycetes</taxon>
        <taxon>Micrococcales</taxon>
        <taxon>Demequinaceae</taxon>
        <taxon>Demequina</taxon>
    </lineage>
</organism>
<comment type="caution">
    <text evidence="2">The sequence shown here is derived from an EMBL/GenBank/DDBJ whole genome shotgun (WGS) entry which is preliminary data.</text>
</comment>
<dbReference type="Proteomes" id="UP001172728">
    <property type="component" value="Unassembled WGS sequence"/>
</dbReference>
<keyword evidence="1" id="KW-0472">Membrane</keyword>
<feature type="transmembrane region" description="Helical" evidence="1">
    <location>
        <begin position="24"/>
        <end position="44"/>
    </location>
</feature>
<keyword evidence="1" id="KW-0812">Transmembrane</keyword>
<protein>
    <submittedName>
        <fullName evidence="2">Uncharacterized protein</fullName>
    </submittedName>
</protein>
<keyword evidence="3" id="KW-1185">Reference proteome</keyword>
<evidence type="ECO:0000313" key="3">
    <source>
        <dbReference type="Proteomes" id="UP001172728"/>
    </source>
</evidence>
<accession>A0ABT8G689</accession>
<sequence length="52" mass="5457">MFTATAAAATLSAATTPTTSFAPGFYLMIALFAAGIAGTLAVGWHNHHRRHR</sequence>
<gene>
    <name evidence="2" type="ORF">QQX09_01015</name>
</gene>
<keyword evidence="1" id="KW-1133">Transmembrane helix</keyword>
<reference evidence="2" key="1">
    <citation type="submission" date="2023-06" db="EMBL/GenBank/DDBJ databases">
        <title>Sysu t00192.</title>
        <authorList>
            <person name="Gao L."/>
            <person name="Fang B.-Z."/>
            <person name="Li W.-J."/>
        </authorList>
    </citation>
    <scope>NUCLEOTIDE SEQUENCE</scope>
    <source>
        <strain evidence="2">SYSU T00192</strain>
    </source>
</reference>